<evidence type="ECO:0000256" key="1">
    <source>
        <dbReference type="SAM" id="MobiDB-lite"/>
    </source>
</evidence>
<dbReference type="AlphaFoldDB" id="A0A1F4ZTF7"/>
<evidence type="ECO:0000313" key="2">
    <source>
        <dbReference type="EMBL" id="OGD09418.1"/>
    </source>
</evidence>
<sequence length="155" mass="17055">MASEEQLRNLHLELKMIAQFPPAQITEAYLKTLQTSNADAMRAIGLFRIASCPIFPQIPVIEADPDVLIDERPCIRVCPYLRSKGSKDTLYCAAAGVWKFIDCPDRASETGAVPFSIEEVANRIKKELPVTQKAVADPPQPDHPEQTTPSPALAV</sequence>
<evidence type="ECO:0000313" key="3">
    <source>
        <dbReference type="Proteomes" id="UP000176424"/>
    </source>
</evidence>
<dbReference type="Proteomes" id="UP000176424">
    <property type="component" value="Unassembled WGS sequence"/>
</dbReference>
<proteinExistence type="predicted"/>
<protein>
    <submittedName>
        <fullName evidence="2">Uncharacterized protein</fullName>
    </submittedName>
</protein>
<accession>A0A1F4ZTF7</accession>
<dbReference type="EMBL" id="MEXR01000032">
    <property type="protein sequence ID" value="OGD09418.1"/>
    <property type="molecule type" value="Genomic_DNA"/>
</dbReference>
<name>A0A1F4ZTF7_9BACT</name>
<gene>
    <name evidence="2" type="ORF">A2397_01885</name>
</gene>
<organism evidence="2 3">
    <name type="scientific">Candidatus Amesbacteria bacterium RIFOXYB1_FULL_44_23</name>
    <dbReference type="NCBI Taxonomy" id="1797263"/>
    <lineage>
        <taxon>Bacteria</taxon>
        <taxon>Candidatus Amesiibacteriota</taxon>
    </lineage>
</organism>
<reference evidence="2 3" key="1">
    <citation type="journal article" date="2016" name="Nat. Commun.">
        <title>Thousands of microbial genomes shed light on interconnected biogeochemical processes in an aquifer system.</title>
        <authorList>
            <person name="Anantharaman K."/>
            <person name="Brown C.T."/>
            <person name="Hug L.A."/>
            <person name="Sharon I."/>
            <person name="Castelle C.J."/>
            <person name="Probst A.J."/>
            <person name="Thomas B.C."/>
            <person name="Singh A."/>
            <person name="Wilkins M.J."/>
            <person name="Karaoz U."/>
            <person name="Brodie E.L."/>
            <person name="Williams K.H."/>
            <person name="Hubbard S.S."/>
            <person name="Banfield J.F."/>
        </authorList>
    </citation>
    <scope>NUCLEOTIDE SEQUENCE [LARGE SCALE GENOMIC DNA]</scope>
</reference>
<comment type="caution">
    <text evidence="2">The sequence shown here is derived from an EMBL/GenBank/DDBJ whole genome shotgun (WGS) entry which is preliminary data.</text>
</comment>
<dbReference type="STRING" id="1797263.A2397_01885"/>
<feature type="region of interest" description="Disordered" evidence="1">
    <location>
        <begin position="129"/>
        <end position="155"/>
    </location>
</feature>
<feature type="compositionally biased region" description="Polar residues" evidence="1">
    <location>
        <begin position="146"/>
        <end position="155"/>
    </location>
</feature>